<keyword evidence="1" id="KW-0479">Metal-binding</keyword>
<dbReference type="EMBL" id="LDSL01000059">
    <property type="protein sequence ID" value="KTT22272.1"/>
    <property type="molecule type" value="Genomic_DNA"/>
</dbReference>
<dbReference type="Pfam" id="PF07883">
    <property type="entry name" value="Cupin_2"/>
    <property type="match status" value="1"/>
</dbReference>
<dbReference type="AlphaFoldDB" id="A0A147GXA5"/>
<organism evidence="3 4">
    <name type="scientific">Pseudacidovorax intermedius</name>
    <dbReference type="NCBI Taxonomy" id="433924"/>
    <lineage>
        <taxon>Bacteria</taxon>
        <taxon>Pseudomonadati</taxon>
        <taxon>Pseudomonadota</taxon>
        <taxon>Betaproteobacteria</taxon>
        <taxon>Burkholderiales</taxon>
        <taxon>Comamonadaceae</taxon>
        <taxon>Pseudacidovorax</taxon>
    </lineage>
</organism>
<dbReference type="InterPro" id="IPR014710">
    <property type="entry name" value="RmlC-like_jellyroll"/>
</dbReference>
<gene>
    <name evidence="3" type="ORF">NS331_09810</name>
</gene>
<dbReference type="InterPro" id="IPR013096">
    <property type="entry name" value="Cupin_2"/>
</dbReference>
<reference evidence="3 4" key="1">
    <citation type="journal article" date="2016" name="Front. Microbiol.">
        <title>Genomic Resource of Rice Seed Associated Bacteria.</title>
        <authorList>
            <person name="Midha S."/>
            <person name="Bansal K."/>
            <person name="Sharma S."/>
            <person name="Kumar N."/>
            <person name="Patil P.P."/>
            <person name="Chaudhry V."/>
            <person name="Patil P.B."/>
        </authorList>
    </citation>
    <scope>NUCLEOTIDE SEQUENCE [LARGE SCALE GENOMIC DNA]</scope>
    <source>
        <strain evidence="3 4">NS331</strain>
    </source>
</reference>
<dbReference type="Gene3D" id="2.60.120.10">
    <property type="entry name" value="Jelly Rolls"/>
    <property type="match status" value="1"/>
</dbReference>
<protein>
    <submittedName>
        <fullName evidence="3">Cupin</fullName>
    </submittedName>
</protein>
<feature type="domain" description="Cupin type-2" evidence="2">
    <location>
        <begin position="51"/>
        <end position="118"/>
    </location>
</feature>
<keyword evidence="4" id="KW-1185">Reference proteome</keyword>
<accession>A0A147GXA5</accession>
<evidence type="ECO:0000313" key="3">
    <source>
        <dbReference type="EMBL" id="KTT22272.1"/>
    </source>
</evidence>
<dbReference type="OrthoDB" id="2648023at2"/>
<dbReference type="PANTHER" id="PTHR35848:SF6">
    <property type="entry name" value="CUPIN TYPE-2 DOMAIN-CONTAINING PROTEIN"/>
    <property type="match status" value="1"/>
</dbReference>
<name>A0A147GXA5_9BURK</name>
<comment type="caution">
    <text evidence="3">The sequence shown here is derived from an EMBL/GenBank/DDBJ whole genome shotgun (WGS) entry which is preliminary data.</text>
</comment>
<dbReference type="GO" id="GO:0046872">
    <property type="term" value="F:metal ion binding"/>
    <property type="evidence" value="ECO:0007669"/>
    <property type="project" value="UniProtKB-KW"/>
</dbReference>
<sequence length="140" mass="15212">MTTPTATGARYFVRESDIPGYHPANHVGTLNKRLIGPETVGARQLEVLVGHIQKGKGALPHAHPGIEQVCYLLQGRAVAEVAGQRQEMGPGDCCFFPADQMHTFTVVSEEPVRVLVIYSPPYEERADRVIRPAASNTAGH</sequence>
<dbReference type="PANTHER" id="PTHR35848">
    <property type="entry name" value="OXALATE-BINDING PROTEIN"/>
    <property type="match status" value="1"/>
</dbReference>
<dbReference type="PATRIC" id="fig|433924.3.peg.3953"/>
<proteinExistence type="predicted"/>
<evidence type="ECO:0000313" key="4">
    <source>
        <dbReference type="Proteomes" id="UP000072741"/>
    </source>
</evidence>
<dbReference type="RefSeq" id="WP_058641820.1">
    <property type="nucleotide sequence ID" value="NZ_LDSL01000059.1"/>
</dbReference>
<dbReference type="InterPro" id="IPR051610">
    <property type="entry name" value="GPI/OXD"/>
</dbReference>
<evidence type="ECO:0000259" key="2">
    <source>
        <dbReference type="Pfam" id="PF07883"/>
    </source>
</evidence>
<dbReference type="SUPFAM" id="SSF51182">
    <property type="entry name" value="RmlC-like cupins"/>
    <property type="match status" value="1"/>
</dbReference>
<dbReference type="InterPro" id="IPR011051">
    <property type="entry name" value="RmlC_Cupin_sf"/>
</dbReference>
<dbReference type="Proteomes" id="UP000072741">
    <property type="component" value="Unassembled WGS sequence"/>
</dbReference>
<evidence type="ECO:0000256" key="1">
    <source>
        <dbReference type="ARBA" id="ARBA00022723"/>
    </source>
</evidence>